<dbReference type="Pfam" id="PF20700">
    <property type="entry name" value="Mutator"/>
    <property type="match status" value="1"/>
</dbReference>
<feature type="domain" description="Mutator-like transposase" evidence="1">
    <location>
        <begin position="103"/>
        <end position="148"/>
    </location>
</feature>
<dbReference type="InterPro" id="IPR049012">
    <property type="entry name" value="Mutator_transp_dom"/>
</dbReference>
<evidence type="ECO:0000259" key="1">
    <source>
        <dbReference type="Pfam" id="PF20700"/>
    </source>
</evidence>
<reference evidence="2 3" key="1">
    <citation type="submission" date="2023-02" db="EMBL/GenBank/DDBJ databases">
        <title>LHISI_Scaffold_Assembly.</title>
        <authorList>
            <person name="Stuart O.P."/>
            <person name="Cleave R."/>
            <person name="Magrath M.J.L."/>
            <person name="Mikheyev A.S."/>
        </authorList>
    </citation>
    <scope>NUCLEOTIDE SEQUENCE [LARGE SCALE GENOMIC DNA]</scope>
    <source>
        <strain evidence="2">Daus_M_001</strain>
        <tissue evidence="2">Leg muscle</tissue>
    </source>
</reference>
<evidence type="ECO:0000313" key="3">
    <source>
        <dbReference type="Proteomes" id="UP001159363"/>
    </source>
</evidence>
<name>A0ABQ9HUM8_9NEOP</name>
<gene>
    <name evidence="2" type="ORF">PR048_007589</name>
</gene>
<dbReference type="Proteomes" id="UP001159363">
    <property type="component" value="Chromosome 3"/>
</dbReference>
<protein>
    <recommendedName>
        <fullName evidence="1">Mutator-like transposase domain-containing protein</fullName>
    </recommendedName>
</protein>
<organism evidence="2 3">
    <name type="scientific">Dryococelus australis</name>
    <dbReference type="NCBI Taxonomy" id="614101"/>
    <lineage>
        <taxon>Eukaryota</taxon>
        <taxon>Metazoa</taxon>
        <taxon>Ecdysozoa</taxon>
        <taxon>Arthropoda</taxon>
        <taxon>Hexapoda</taxon>
        <taxon>Insecta</taxon>
        <taxon>Pterygota</taxon>
        <taxon>Neoptera</taxon>
        <taxon>Polyneoptera</taxon>
        <taxon>Phasmatodea</taxon>
        <taxon>Verophasmatodea</taxon>
        <taxon>Anareolatae</taxon>
        <taxon>Phasmatidae</taxon>
        <taxon>Eurycanthinae</taxon>
        <taxon>Dryococelus</taxon>
    </lineage>
</organism>
<keyword evidence="3" id="KW-1185">Reference proteome</keyword>
<sequence length="148" mass="16674">MDVIREQRFDFSSLITFKCKLSNITRTLRTEDAGKEVEVLNVNYPISPGLYELKMQKPGRSITIAFLMQFTNQYGNMAEAEQEEVRLAIQAGDVDKEDHPIISVGCIIEYKTKEVLFIGVRNKYCTVCARYPATGSGSSNPTHKCAKN</sequence>
<dbReference type="EMBL" id="JARBHB010000003">
    <property type="protein sequence ID" value="KAJ8888102.1"/>
    <property type="molecule type" value="Genomic_DNA"/>
</dbReference>
<accession>A0ABQ9HUM8</accession>
<evidence type="ECO:0000313" key="2">
    <source>
        <dbReference type="EMBL" id="KAJ8888102.1"/>
    </source>
</evidence>
<proteinExistence type="predicted"/>
<comment type="caution">
    <text evidence="2">The sequence shown here is derived from an EMBL/GenBank/DDBJ whole genome shotgun (WGS) entry which is preliminary data.</text>
</comment>